<proteinExistence type="predicted"/>
<sequence length="70" mass="7565">MTLSDLNKPAELTLWSEDNPAHTAPGCPFPTLREALAAARKAMDTGDTRPWIITDAGDVLAPSWIASHHL</sequence>
<reference evidence="2" key="1">
    <citation type="journal article" date="2019" name="Int. J. Syst. Evol. Microbiol.">
        <title>The Global Catalogue of Microorganisms (GCM) 10K type strain sequencing project: providing services to taxonomists for standard genome sequencing and annotation.</title>
        <authorList>
            <consortium name="The Broad Institute Genomics Platform"/>
            <consortium name="The Broad Institute Genome Sequencing Center for Infectious Disease"/>
            <person name="Wu L."/>
            <person name="Ma J."/>
        </authorList>
    </citation>
    <scope>NUCLEOTIDE SEQUENCE [LARGE SCALE GENOMIC DNA]</scope>
    <source>
        <strain evidence="2">CECT 7806</strain>
    </source>
</reference>
<dbReference type="RefSeq" id="WP_238294116.1">
    <property type="nucleotide sequence ID" value="NZ_BPQS01000098.1"/>
</dbReference>
<evidence type="ECO:0000313" key="1">
    <source>
        <dbReference type="EMBL" id="MDN3575052.1"/>
    </source>
</evidence>
<organism evidence="1 2">
    <name type="scientific">Methylobacterium longum</name>
    <dbReference type="NCBI Taxonomy" id="767694"/>
    <lineage>
        <taxon>Bacteria</taxon>
        <taxon>Pseudomonadati</taxon>
        <taxon>Pseudomonadota</taxon>
        <taxon>Alphaproteobacteria</taxon>
        <taxon>Hyphomicrobiales</taxon>
        <taxon>Methylobacteriaceae</taxon>
        <taxon>Methylobacterium</taxon>
    </lineage>
</organism>
<comment type="caution">
    <text evidence="1">The sequence shown here is derived from an EMBL/GenBank/DDBJ whole genome shotgun (WGS) entry which is preliminary data.</text>
</comment>
<protein>
    <submittedName>
        <fullName evidence="1">Uncharacterized protein</fullName>
    </submittedName>
</protein>
<keyword evidence="2" id="KW-1185">Reference proteome</keyword>
<dbReference type="EMBL" id="JAUFPT010000136">
    <property type="protein sequence ID" value="MDN3575052.1"/>
    <property type="molecule type" value="Genomic_DNA"/>
</dbReference>
<accession>A0ABT8AZL3</accession>
<evidence type="ECO:0000313" key="2">
    <source>
        <dbReference type="Proteomes" id="UP001244297"/>
    </source>
</evidence>
<name>A0ABT8AZL3_9HYPH</name>
<dbReference type="Proteomes" id="UP001244297">
    <property type="component" value="Unassembled WGS sequence"/>
</dbReference>
<gene>
    <name evidence="1" type="ORF">QWZ18_31205</name>
</gene>